<dbReference type="HOGENOM" id="CLU_013985_3_1_1"/>
<dbReference type="GO" id="GO:0016747">
    <property type="term" value="F:acyltransferase activity, transferring groups other than amino-acyl groups"/>
    <property type="evidence" value="ECO:0007669"/>
    <property type="project" value="InterPro"/>
</dbReference>
<dbReference type="Gene3D" id="3.40.630.30">
    <property type="match status" value="1"/>
</dbReference>
<evidence type="ECO:0000259" key="2">
    <source>
        <dbReference type="Pfam" id="PF13302"/>
    </source>
</evidence>
<sequence>MSHCKHLKSSSPDHAPATSSTKQSTLSNTHLAHAALQSANMTDPNFLITTPRLTISYLDPSNPSHCQFMVNLWNTPEFITMLGGKPTSITTPPAAKSLIENRFIADHRRNGYGIYLVSLLDNGQPGPPIGTVSLMRGENSSLLAPDIGFAMLSEYMRKGYAVEAGTALIDYVGKEQGVTAIFGFCNGKNEASMATLRRLGLKWEGLRVVKDFGDDETACWSWGMEDVREYGL</sequence>
<organism evidence="3 4">
    <name type="scientific">Aureobasidium pullulans EXF-150</name>
    <dbReference type="NCBI Taxonomy" id="1043002"/>
    <lineage>
        <taxon>Eukaryota</taxon>
        <taxon>Fungi</taxon>
        <taxon>Dikarya</taxon>
        <taxon>Ascomycota</taxon>
        <taxon>Pezizomycotina</taxon>
        <taxon>Dothideomycetes</taxon>
        <taxon>Dothideomycetidae</taxon>
        <taxon>Dothideales</taxon>
        <taxon>Saccotheciaceae</taxon>
        <taxon>Aureobasidium</taxon>
    </lineage>
</organism>
<evidence type="ECO:0000256" key="1">
    <source>
        <dbReference type="SAM" id="MobiDB-lite"/>
    </source>
</evidence>
<reference evidence="3 4" key="1">
    <citation type="journal article" date="2014" name="BMC Genomics">
        <title>Genome sequencing of four Aureobasidium pullulans varieties: biotechnological potential, stress tolerance, and description of new species.</title>
        <authorList>
            <person name="Gostin Ar C."/>
            <person name="Ohm R.A."/>
            <person name="Kogej T."/>
            <person name="Sonjak S."/>
            <person name="Turk M."/>
            <person name="Zajc J."/>
            <person name="Zalar P."/>
            <person name="Grube M."/>
            <person name="Sun H."/>
            <person name="Han J."/>
            <person name="Sharma A."/>
            <person name="Chiniquy J."/>
            <person name="Ngan C.Y."/>
            <person name="Lipzen A."/>
            <person name="Barry K."/>
            <person name="Grigoriev I.V."/>
            <person name="Gunde-Cimerman N."/>
        </authorList>
    </citation>
    <scope>NUCLEOTIDE SEQUENCE [LARGE SCALE GENOMIC DNA]</scope>
    <source>
        <strain evidence="3 4">EXF-150</strain>
    </source>
</reference>
<gene>
    <name evidence="3" type="ORF">M438DRAFT_398977</name>
</gene>
<evidence type="ECO:0000313" key="4">
    <source>
        <dbReference type="Proteomes" id="UP000030706"/>
    </source>
</evidence>
<dbReference type="InterPro" id="IPR016181">
    <property type="entry name" value="Acyl_CoA_acyltransferase"/>
</dbReference>
<keyword evidence="3" id="KW-0808">Transferase</keyword>
<keyword evidence="3" id="KW-0012">Acyltransferase</keyword>
<dbReference type="Proteomes" id="UP000030706">
    <property type="component" value="Unassembled WGS sequence"/>
</dbReference>
<dbReference type="InterPro" id="IPR051531">
    <property type="entry name" value="N-acetyltransferase"/>
</dbReference>
<protein>
    <submittedName>
        <fullName evidence="3">Acyl-CoA N-acyltransferase</fullName>
    </submittedName>
</protein>
<keyword evidence="4" id="KW-1185">Reference proteome</keyword>
<dbReference type="OrthoDB" id="630895at2759"/>
<feature type="compositionally biased region" description="Polar residues" evidence="1">
    <location>
        <begin position="9"/>
        <end position="26"/>
    </location>
</feature>
<dbReference type="Pfam" id="PF13302">
    <property type="entry name" value="Acetyltransf_3"/>
    <property type="match status" value="1"/>
</dbReference>
<feature type="region of interest" description="Disordered" evidence="1">
    <location>
        <begin position="1"/>
        <end position="26"/>
    </location>
</feature>
<dbReference type="RefSeq" id="XP_029758259.1">
    <property type="nucleotide sequence ID" value="XM_029909391.1"/>
</dbReference>
<dbReference type="EMBL" id="KL584989">
    <property type="protein sequence ID" value="KEQ82072.1"/>
    <property type="molecule type" value="Genomic_DNA"/>
</dbReference>
<evidence type="ECO:0000313" key="3">
    <source>
        <dbReference type="EMBL" id="KEQ82072.1"/>
    </source>
</evidence>
<dbReference type="PANTHER" id="PTHR43792">
    <property type="entry name" value="GNAT FAMILY, PUTATIVE (AFU_ORTHOLOGUE AFUA_3G00765)-RELATED-RELATED"/>
    <property type="match status" value="1"/>
</dbReference>
<dbReference type="SUPFAM" id="SSF55729">
    <property type="entry name" value="Acyl-CoA N-acyltransferases (Nat)"/>
    <property type="match status" value="1"/>
</dbReference>
<feature type="domain" description="N-acetyltransferase" evidence="2">
    <location>
        <begin position="59"/>
        <end position="202"/>
    </location>
</feature>
<dbReference type="AlphaFoldDB" id="A0A074XJ67"/>
<dbReference type="PANTHER" id="PTHR43792:SF16">
    <property type="entry name" value="N-ACETYLTRANSFERASE DOMAIN-CONTAINING PROTEIN"/>
    <property type="match status" value="1"/>
</dbReference>
<dbReference type="STRING" id="1043002.A0A074XJ67"/>
<proteinExistence type="predicted"/>
<dbReference type="InterPro" id="IPR000182">
    <property type="entry name" value="GNAT_dom"/>
</dbReference>
<dbReference type="GeneID" id="40751697"/>
<accession>A0A074XJ67</accession>
<name>A0A074XJ67_AURPU</name>